<reference evidence="17 18" key="1">
    <citation type="submission" date="2024-02" db="EMBL/GenBank/DDBJ databases">
        <authorList>
            <person name="Daric V."/>
            <person name="Darras S."/>
        </authorList>
    </citation>
    <scope>NUCLEOTIDE SEQUENCE [LARGE SCALE GENOMIC DNA]</scope>
</reference>
<evidence type="ECO:0000313" key="17">
    <source>
        <dbReference type="EMBL" id="CAK8671880.1"/>
    </source>
</evidence>
<dbReference type="InterPro" id="IPR004631">
    <property type="entry name" value="4NH2But_aminotransferase_euk"/>
</dbReference>
<dbReference type="InterPro" id="IPR015421">
    <property type="entry name" value="PyrdxlP-dep_Trfase_major"/>
</dbReference>
<dbReference type="Proteomes" id="UP001642483">
    <property type="component" value="Unassembled WGS sequence"/>
</dbReference>
<protein>
    <recommendedName>
        <fullName evidence="5">4-aminobutyrate aminotransferase, mitochondrial</fullName>
        <ecNumber evidence="4">2.6.1.19</ecNumber>
        <ecNumber evidence="3">2.6.1.22</ecNumber>
    </recommendedName>
    <alternativeName>
        <fullName evidence="12">(S)-3-amino-2-methylpropionate transaminase</fullName>
    </alternativeName>
    <alternativeName>
        <fullName evidence="13">GABA aminotransferase</fullName>
    </alternativeName>
    <alternativeName>
        <fullName evidence="11">Gamma-amino-N-butyrate transaminase</fullName>
    </alternativeName>
    <alternativeName>
        <fullName evidence="10">L-AIBAT</fullName>
    </alternativeName>
</protein>
<dbReference type="PIRSF" id="PIRSF000521">
    <property type="entry name" value="Transaminase_4ab_Lys_Orn"/>
    <property type="match status" value="1"/>
</dbReference>
<evidence type="ECO:0000256" key="14">
    <source>
        <dbReference type="ARBA" id="ARBA00033650"/>
    </source>
</evidence>
<dbReference type="InterPro" id="IPR049704">
    <property type="entry name" value="Aminotrans_3_PPA_site"/>
</dbReference>
<evidence type="ECO:0000256" key="12">
    <source>
        <dbReference type="ARBA" id="ARBA00030857"/>
    </source>
</evidence>
<dbReference type="CDD" id="cd00610">
    <property type="entry name" value="OAT_like"/>
    <property type="match status" value="1"/>
</dbReference>
<evidence type="ECO:0000256" key="13">
    <source>
        <dbReference type="ARBA" id="ARBA00031787"/>
    </source>
</evidence>
<keyword evidence="7" id="KW-0808">Transferase</keyword>
<gene>
    <name evidence="17" type="ORF">CVLEPA_LOCUS911</name>
</gene>
<dbReference type="InterPro" id="IPR005814">
    <property type="entry name" value="Aminotrans_3"/>
</dbReference>
<keyword evidence="8 16" id="KW-0663">Pyridoxal phosphate</keyword>
<evidence type="ECO:0000256" key="7">
    <source>
        <dbReference type="ARBA" id="ARBA00022679"/>
    </source>
</evidence>
<dbReference type="PANTHER" id="PTHR43206">
    <property type="entry name" value="AMINOTRANSFERASE"/>
    <property type="match status" value="1"/>
</dbReference>
<proteinExistence type="inferred from homology"/>
<dbReference type="NCBIfam" id="TIGR00699">
    <property type="entry name" value="GABAtrns_euk"/>
    <property type="match status" value="1"/>
</dbReference>
<evidence type="ECO:0000313" key="18">
    <source>
        <dbReference type="Proteomes" id="UP001642483"/>
    </source>
</evidence>
<keyword evidence="18" id="KW-1185">Reference proteome</keyword>
<evidence type="ECO:0000256" key="3">
    <source>
        <dbReference type="ARBA" id="ARBA00012876"/>
    </source>
</evidence>
<evidence type="ECO:0000256" key="11">
    <source>
        <dbReference type="ARBA" id="ARBA00030204"/>
    </source>
</evidence>
<comment type="caution">
    <text evidence="17">The sequence shown here is derived from an EMBL/GenBank/DDBJ whole genome shotgun (WGS) entry which is preliminary data.</text>
</comment>
<dbReference type="Gene3D" id="3.90.1150.10">
    <property type="entry name" value="Aspartate Aminotransferase, domain 1"/>
    <property type="match status" value="1"/>
</dbReference>
<dbReference type="Gene3D" id="3.40.640.10">
    <property type="entry name" value="Type I PLP-dependent aspartate aminotransferase-like (Major domain)"/>
    <property type="match status" value="1"/>
</dbReference>
<evidence type="ECO:0000256" key="16">
    <source>
        <dbReference type="RuleBase" id="RU003560"/>
    </source>
</evidence>
<comment type="catalytic activity">
    <reaction evidence="15">
        <text>4-aminobutanoate + 2-oxoglutarate = succinate semialdehyde + L-glutamate</text>
        <dbReference type="Rhea" id="RHEA:23352"/>
        <dbReference type="ChEBI" id="CHEBI:16810"/>
        <dbReference type="ChEBI" id="CHEBI:29985"/>
        <dbReference type="ChEBI" id="CHEBI:57706"/>
        <dbReference type="ChEBI" id="CHEBI:59888"/>
        <dbReference type="EC" id="2.6.1.19"/>
    </reaction>
    <physiologicalReaction direction="left-to-right" evidence="15">
        <dbReference type="Rhea" id="RHEA:23353"/>
    </physiologicalReaction>
</comment>
<comment type="similarity">
    <text evidence="2 16">Belongs to the class-III pyridoxal-phosphate-dependent aminotransferase family.</text>
</comment>
<dbReference type="InterPro" id="IPR015424">
    <property type="entry name" value="PyrdxlP-dep_Trfase"/>
</dbReference>
<accession>A0ABP0F0D0</accession>
<dbReference type="PANTHER" id="PTHR43206:SF1">
    <property type="entry name" value="4-AMINOBUTYRATE AMINOTRANSFERASE, MITOCHONDRIAL"/>
    <property type="match status" value="1"/>
</dbReference>
<evidence type="ECO:0000256" key="15">
    <source>
        <dbReference type="ARBA" id="ARBA00048671"/>
    </source>
</evidence>
<evidence type="ECO:0000256" key="1">
    <source>
        <dbReference type="ARBA" id="ARBA00001933"/>
    </source>
</evidence>
<evidence type="ECO:0000256" key="5">
    <source>
        <dbReference type="ARBA" id="ARBA00015937"/>
    </source>
</evidence>
<dbReference type="EMBL" id="CAWYQH010000001">
    <property type="protein sequence ID" value="CAK8671880.1"/>
    <property type="molecule type" value="Genomic_DNA"/>
</dbReference>
<evidence type="ECO:0000256" key="9">
    <source>
        <dbReference type="ARBA" id="ARBA00024748"/>
    </source>
</evidence>
<keyword evidence="6" id="KW-0032">Aminotransferase</keyword>
<evidence type="ECO:0000256" key="10">
    <source>
        <dbReference type="ARBA" id="ARBA00029760"/>
    </source>
</evidence>
<organism evidence="17 18">
    <name type="scientific">Clavelina lepadiformis</name>
    <name type="common">Light-bulb sea squirt</name>
    <name type="synonym">Ascidia lepadiformis</name>
    <dbReference type="NCBI Taxonomy" id="159417"/>
    <lineage>
        <taxon>Eukaryota</taxon>
        <taxon>Metazoa</taxon>
        <taxon>Chordata</taxon>
        <taxon>Tunicata</taxon>
        <taxon>Ascidiacea</taxon>
        <taxon>Aplousobranchia</taxon>
        <taxon>Clavelinidae</taxon>
        <taxon>Clavelina</taxon>
    </lineage>
</organism>
<dbReference type="InterPro" id="IPR015422">
    <property type="entry name" value="PyrdxlP-dep_Trfase_small"/>
</dbReference>
<dbReference type="PROSITE" id="PS00600">
    <property type="entry name" value="AA_TRANSFER_CLASS_3"/>
    <property type="match status" value="1"/>
</dbReference>
<dbReference type="EC" id="2.6.1.19" evidence="4"/>
<comment type="cofactor">
    <cofactor evidence="1">
        <name>pyridoxal 5'-phosphate</name>
        <dbReference type="ChEBI" id="CHEBI:597326"/>
    </cofactor>
</comment>
<dbReference type="SUPFAM" id="SSF53383">
    <property type="entry name" value="PLP-dependent transferases"/>
    <property type="match status" value="1"/>
</dbReference>
<comment type="function">
    <text evidence="9">Catalyzes the conversion of gamma-aminobutyrate and L-beta-aminoisobutyrate to succinate semialdehyde and methylmalonate semialdehyde, respectively. Can also convert delta-aminovalerate and beta-alanine.</text>
</comment>
<evidence type="ECO:0000256" key="8">
    <source>
        <dbReference type="ARBA" id="ARBA00022898"/>
    </source>
</evidence>
<dbReference type="Pfam" id="PF00202">
    <property type="entry name" value="Aminotran_3"/>
    <property type="match status" value="1"/>
</dbReference>
<dbReference type="EC" id="2.6.1.22" evidence="3"/>
<comment type="catalytic activity">
    <reaction evidence="14">
        <text>(S)-3-amino-2-methylpropanoate + 2-oxoglutarate = 2-methyl-3-oxopropanoate + L-glutamate</text>
        <dbReference type="Rhea" id="RHEA:13993"/>
        <dbReference type="ChEBI" id="CHEBI:16810"/>
        <dbReference type="ChEBI" id="CHEBI:29985"/>
        <dbReference type="ChEBI" id="CHEBI:57700"/>
        <dbReference type="ChEBI" id="CHEBI:58655"/>
        <dbReference type="EC" id="2.6.1.22"/>
    </reaction>
    <physiologicalReaction direction="left-to-right" evidence="14">
        <dbReference type="Rhea" id="RHEA:13994"/>
    </physiologicalReaction>
</comment>
<evidence type="ECO:0000256" key="2">
    <source>
        <dbReference type="ARBA" id="ARBA00008954"/>
    </source>
</evidence>
<evidence type="ECO:0000256" key="4">
    <source>
        <dbReference type="ARBA" id="ARBA00012912"/>
    </source>
</evidence>
<sequence>MHCKPPEISAVLLFEYAINYVKTILTEITLGWSSLYNSGLRFQQAQTATKVLDEYKKPEVITEVPGPETKKLLKETDAIQNTGAVSLFCDFEKSKINYLVDADGNKLLDCFQQISSLPLGYNHPAILEQSLQSAAIMASRPALAYFPSKDFPRLIKNSLLRAAPSGLDQVVTMACGSCANENAYKSLFFWYMRNQRGEELPVMGDEAFISCMKNQPPGSPKLSILSFDGGFHGRTLGALSTTHSKPIHKLDVPAFDWPTAPFPKLKYPLEDHEKENAQEEARCLAVVEDLIEQWKDTRPVAGMVIEPIQAEGGDNHASDDFFRKLRNIATKNKIGFICDEVQTGMAITGRMWAHDYWGLETPPDIVTFAKKMLSGGFYYSDDFRWKHGYRVVNTWMGEPIKLVLLEKVLDIVKEQDLVFQAENTGHYVVNGLRQLEKMFPELLSAIRGRGMFIAADITEAGKRETFVKKLLQKGVLLGVCGDHSIRLRPSLFFTPAHADILLDKVEETAREMKC</sequence>
<name>A0ABP0F0D0_CLALP</name>
<evidence type="ECO:0000256" key="6">
    <source>
        <dbReference type="ARBA" id="ARBA00022576"/>
    </source>
</evidence>